<accession>A0AAW0KGQ4</accession>
<gene>
    <name evidence="2" type="ORF">CFP56_020817</name>
</gene>
<comment type="caution">
    <text evidence="2">The sequence shown here is derived from an EMBL/GenBank/DDBJ whole genome shotgun (WGS) entry which is preliminary data.</text>
</comment>
<feature type="region of interest" description="Disordered" evidence="1">
    <location>
        <begin position="62"/>
        <end position="84"/>
    </location>
</feature>
<evidence type="ECO:0000313" key="3">
    <source>
        <dbReference type="Proteomes" id="UP000237347"/>
    </source>
</evidence>
<reference evidence="2 3" key="1">
    <citation type="journal article" date="2018" name="Sci. Data">
        <title>The draft genome sequence of cork oak.</title>
        <authorList>
            <person name="Ramos A.M."/>
            <person name="Usie A."/>
            <person name="Barbosa P."/>
            <person name="Barros P.M."/>
            <person name="Capote T."/>
            <person name="Chaves I."/>
            <person name="Simoes F."/>
            <person name="Abreu I."/>
            <person name="Carrasquinho I."/>
            <person name="Faro C."/>
            <person name="Guimaraes J.B."/>
            <person name="Mendonca D."/>
            <person name="Nobrega F."/>
            <person name="Rodrigues L."/>
            <person name="Saibo N.J.M."/>
            <person name="Varela M.C."/>
            <person name="Egas C."/>
            <person name="Matos J."/>
            <person name="Miguel C.M."/>
            <person name="Oliveira M.M."/>
            <person name="Ricardo C.P."/>
            <person name="Goncalves S."/>
        </authorList>
    </citation>
    <scope>NUCLEOTIDE SEQUENCE [LARGE SCALE GENOMIC DNA]</scope>
    <source>
        <strain evidence="3">cv. HL8</strain>
    </source>
</reference>
<evidence type="ECO:0000313" key="2">
    <source>
        <dbReference type="EMBL" id="KAK7837766.1"/>
    </source>
</evidence>
<sequence length="84" mass="9244">MTAGQQAQKDFLTCLPFTAIDNDLLVKIEALAENGKHQRSMMAYPKSLPLAVAVGKEEIQNQTDLQNHLQALEGHPPTSETKLD</sequence>
<evidence type="ECO:0000256" key="1">
    <source>
        <dbReference type="SAM" id="MobiDB-lite"/>
    </source>
</evidence>
<proteinExistence type="predicted"/>
<protein>
    <submittedName>
        <fullName evidence="2">Uncharacterized protein</fullName>
    </submittedName>
</protein>
<name>A0AAW0KGQ4_QUESU</name>
<dbReference type="Proteomes" id="UP000237347">
    <property type="component" value="Unassembled WGS sequence"/>
</dbReference>
<dbReference type="EMBL" id="PKMF04000322">
    <property type="protein sequence ID" value="KAK7837766.1"/>
    <property type="molecule type" value="Genomic_DNA"/>
</dbReference>
<dbReference type="AlphaFoldDB" id="A0AAW0KGQ4"/>
<keyword evidence="3" id="KW-1185">Reference proteome</keyword>
<organism evidence="2 3">
    <name type="scientific">Quercus suber</name>
    <name type="common">Cork oak</name>
    <dbReference type="NCBI Taxonomy" id="58331"/>
    <lineage>
        <taxon>Eukaryota</taxon>
        <taxon>Viridiplantae</taxon>
        <taxon>Streptophyta</taxon>
        <taxon>Embryophyta</taxon>
        <taxon>Tracheophyta</taxon>
        <taxon>Spermatophyta</taxon>
        <taxon>Magnoliopsida</taxon>
        <taxon>eudicotyledons</taxon>
        <taxon>Gunneridae</taxon>
        <taxon>Pentapetalae</taxon>
        <taxon>rosids</taxon>
        <taxon>fabids</taxon>
        <taxon>Fagales</taxon>
        <taxon>Fagaceae</taxon>
        <taxon>Quercus</taxon>
    </lineage>
</organism>